<feature type="domain" description="AMP-dependent synthetase/ligase" evidence="3">
    <location>
        <begin position="7"/>
        <end position="318"/>
    </location>
</feature>
<dbReference type="InterPro" id="IPR025110">
    <property type="entry name" value="AMP-bd_C"/>
</dbReference>
<gene>
    <name evidence="5" type="ORF">CLUMA_CG005037</name>
</gene>
<dbReference type="InterPro" id="IPR020845">
    <property type="entry name" value="AMP-binding_CS"/>
</dbReference>
<reference evidence="5 6" key="1">
    <citation type="submission" date="2015-04" db="EMBL/GenBank/DDBJ databases">
        <authorList>
            <person name="Syromyatnikov M.Y."/>
            <person name="Popov V.N."/>
        </authorList>
    </citation>
    <scope>NUCLEOTIDE SEQUENCE [LARGE SCALE GENOMIC DNA]</scope>
</reference>
<evidence type="ECO:0000256" key="2">
    <source>
        <dbReference type="ARBA" id="ARBA00023140"/>
    </source>
</evidence>
<dbReference type="OrthoDB" id="10253869at2759"/>
<comment type="subcellular location">
    <subcellularLocation>
        <location evidence="1">Peroxisome</location>
    </subcellularLocation>
</comment>
<dbReference type="GO" id="GO:0046949">
    <property type="term" value="P:fatty-acyl-CoA biosynthetic process"/>
    <property type="evidence" value="ECO:0007669"/>
    <property type="project" value="TreeGrafter"/>
</dbReference>
<feature type="domain" description="AMP-binding enzyme C-terminal" evidence="4">
    <location>
        <begin position="370"/>
        <end position="446"/>
    </location>
</feature>
<dbReference type="STRING" id="568069.A0A1J1HVI0"/>
<dbReference type="SUPFAM" id="SSF56801">
    <property type="entry name" value="Acetyl-CoA synthetase-like"/>
    <property type="match status" value="1"/>
</dbReference>
<dbReference type="PROSITE" id="PS00455">
    <property type="entry name" value="AMP_BINDING"/>
    <property type="match status" value="1"/>
</dbReference>
<dbReference type="InterPro" id="IPR000873">
    <property type="entry name" value="AMP-dep_synth/lig_dom"/>
</dbReference>
<keyword evidence="2" id="KW-0576">Peroxisome</keyword>
<evidence type="ECO:0000313" key="5">
    <source>
        <dbReference type="EMBL" id="CRK91364.1"/>
    </source>
</evidence>
<dbReference type="Pfam" id="PF13193">
    <property type="entry name" value="AMP-binding_C"/>
    <property type="match status" value="1"/>
</dbReference>
<evidence type="ECO:0000259" key="4">
    <source>
        <dbReference type="Pfam" id="PF13193"/>
    </source>
</evidence>
<dbReference type="Proteomes" id="UP000183832">
    <property type="component" value="Unassembled WGS sequence"/>
</dbReference>
<dbReference type="PANTHER" id="PTHR24096:SF353">
    <property type="entry name" value="GH16244P-RELATED"/>
    <property type="match status" value="1"/>
</dbReference>
<organism evidence="5 6">
    <name type="scientific">Clunio marinus</name>
    <dbReference type="NCBI Taxonomy" id="568069"/>
    <lineage>
        <taxon>Eukaryota</taxon>
        <taxon>Metazoa</taxon>
        <taxon>Ecdysozoa</taxon>
        <taxon>Arthropoda</taxon>
        <taxon>Hexapoda</taxon>
        <taxon>Insecta</taxon>
        <taxon>Pterygota</taxon>
        <taxon>Neoptera</taxon>
        <taxon>Endopterygota</taxon>
        <taxon>Diptera</taxon>
        <taxon>Nematocera</taxon>
        <taxon>Chironomoidea</taxon>
        <taxon>Chironomidae</taxon>
        <taxon>Clunio</taxon>
    </lineage>
</organism>
<dbReference type="Pfam" id="PF00501">
    <property type="entry name" value="AMP-binding"/>
    <property type="match status" value="1"/>
</dbReference>
<proteinExistence type="predicted"/>
<evidence type="ECO:0000256" key="1">
    <source>
        <dbReference type="ARBA" id="ARBA00004275"/>
    </source>
</evidence>
<dbReference type="GO" id="GO:0004467">
    <property type="term" value="F:long-chain fatty acid-CoA ligase activity"/>
    <property type="evidence" value="ECO:0007669"/>
    <property type="project" value="TreeGrafter"/>
</dbReference>
<dbReference type="Gene3D" id="3.40.50.12780">
    <property type="entry name" value="N-terminal domain of ligase-like"/>
    <property type="match status" value="1"/>
</dbReference>
<keyword evidence="6" id="KW-1185">Reference proteome</keyword>
<dbReference type="InterPro" id="IPR042099">
    <property type="entry name" value="ANL_N_sf"/>
</dbReference>
<accession>A0A1J1HVI0</accession>
<dbReference type="Gene3D" id="3.30.300.30">
    <property type="match status" value="1"/>
</dbReference>
<dbReference type="AlphaFoldDB" id="A0A1J1HVI0"/>
<dbReference type="InterPro" id="IPR045851">
    <property type="entry name" value="AMP-bd_C_sf"/>
</dbReference>
<dbReference type="EMBL" id="CVRI01000020">
    <property type="protein sequence ID" value="CRK91364.1"/>
    <property type="molecule type" value="Genomic_DNA"/>
</dbReference>
<evidence type="ECO:0000313" key="6">
    <source>
        <dbReference type="Proteomes" id="UP000183832"/>
    </source>
</evidence>
<sequence>MAKLSLRIVKNLMKEGLKFGDVVGLVVKNTTYVAPLVLACLLGGFPVSTLDPTFDDNEVANIFRQTNPKMVFCDHDNFEIVVDAMEVTNNDSDIYIVDEKTTGTPHGFGIDGTKLCSVILCSSGTTGLSKGTMLSSAQCIQMTNPFPQVLNPTFLCFSSLYWLSGFTSLMYSLANCCKRVISRRKFSPLFMVHLIEKYKVNVIIAPPSQAILLIQSPVMKLADLSSIRIFMIGGGALAQQFRKSLQEHLLYGTLIFAYGMTEIGGLASMTLPFQKPSNSVGKITPNVKIKIVDEDGNILDTNDIGEIYVLSPTMFIGYANNPEATKSSFDAYGWYKTGDLGYITVDGEIFVIDRKKEMIKYLNYQVAPSELETFIQKIEGVKTVCVVGIPDYISGDLASAIVVKEENSYLTEQDIVDEVTRFFPQFKRLHGGVYFVDSLPITPSGKIKKVEVRKMATQLYKVHEINGNY</sequence>
<evidence type="ECO:0000259" key="3">
    <source>
        <dbReference type="Pfam" id="PF00501"/>
    </source>
</evidence>
<name>A0A1J1HVI0_9DIPT</name>
<protein>
    <submittedName>
        <fullName evidence="5">CLUMA_CG005037, isoform A</fullName>
    </submittedName>
</protein>
<dbReference type="PANTHER" id="PTHR24096">
    <property type="entry name" value="LONG-CHAIN-FATTY-ACID--COA LIGASE"/>
    <property type="match status" value="1"/>
</dbReference>
<dbReference type="GO" id="GO:0005777">
    <property type="term" value="C:peroxisome"/>
    <property type="evidence" value="ECO:0007669"/>
    <property type="project" value="UniProtKB-SubCell"/>
</dbReference>
<dbReference type="FunFam" id="3.40.50.12780:FF:000025">
    <property type="entry name" value="luciferin 4-monooxygenase"/>
    <property type="match status" value="1"/>
</dbReference>